<feature type="repeat" description="WD" evidence="3">
    <location>
        <begin position="906"/>
        <end position="939"/>
    </location>
</feature>
<dbReference type="Proteomes" id="UP001218629">
    <property type="component" value="Chromosome"/>
</dbReference>
<evidence type="ECO:0000313" key="5">
    <source>
        <dbReference type="EMBL" id="WEB38091.1"/>
    </source>
</evidence>
<name>A0ABY8A1B5_9ACTN</name>
<keyword evidence="6" id="KW-1185">Reference proteome</keyword>
<evidence type="ECO:0000256" key="1">
    <source>
        <dbReference type="ARBA" id="ARBA00022574"/>
    </source>
</evidence>
<dbReference type="PANTHER" id="PTHR19848">
    <property type="entry name" value="WD40 REPEAT PROTEIN"/>
    <property type="match status" value="1"/>
</dbReference>
<feature type="repeat" description="WD" evidence="3">
    <location>
        <begin position="1131"/>
        <end position="1164"/>
    </location>
</feature>
<dbReference type="SMART" id="SM00530">
    <property type="entry name" value="HTH_XRE"/>
    <property type="match status" value="1"/>
</dbReference>
<feature type="repeat" description="WD" evidence="3">
    <location>
        <begin position="1086"/>
        <end position="1127"/>
    </location>
</feature>
<dbReference type="SUPFAM" id="SSF101908">
    <property type="entry name" value="Putative isomerase YbhE"/>
    <property type="match status" value="1"/>
</dbReference>
<dbReference type="Pfam" id="PF00400">
    <property type="entry name" value="WD40"/>
    <property type="match status" value="14"/>
</dbReference>
<dbReference type="InterPro" id="IPR027417">
    <property type="entry name" value="P-loop_NTPase"/>
</dbReference>
<sequence length="1244" mass="133830">MGRREKPVDPTAGPVQRLAHELRKLRQEAGGITYRAMAQRVPYSVPTLSQAAAGEKLPSLPVTLAYVEACGGDAAEWELRWRQVDEELAARSVAGGGAGAPYRGLARFEADDHARFFGRDALTGALVQLVREHRVAALFGPSGSGKSSLLRAGLIPRLRHAGEPGPRPAALRILTPGPHPVRSHEQLFAPVGAGGDVWLIVDQFEELFTLCADADERGRFIDLLLTAEDPGSRLRVVLGVRADFYPRCAEHRGLVTALQHATLMVGPMTPAELREAIVRPAAADDLVVERALTNRLMGELADAPGGLPLLSHALLETWRRRRGRTMTVAAYEAAGGVHGAVAQTAEDVYTRLSPAQARLARRILLRLIAPGEGTQDTRRPVPHGELDTGDAAGTRIVLERLARARLVTLDDGIADLAHEALIASWPRLRGWIEEHRERLRLHRKLTEAAQAWEELRHDVGVLYRGARLAAAKDAFAAPQARAELTALEGRFLDASIAAAMSEQTAVRRRTRRLRQLVALLTTAVVVASVSTVLAFRAQWSSDRERDLAVSRQVAIEAMAQRATTPALAAQLGLAAYRLAPTAEALGAVLSTFATPYAHRLTGSADAAAFSPDGRTLATATEDHTVRLWRLTGPGGPTGLATLTGHSDTVRSVRFSPDGRLLATAAVDRTIRLWDVTRPDRPHRLATLGNRTDNVWSVAFSPDGRTLAVAGDDRRTVRLWNVADPRHPDRLASLIGHADTVLSVAFGPDGHTLATAGDDHTARLWDVTDPRDPRGLATLHGHTDTVWSAVFSPDGRTLATAGADRTARLWNVADRRHPRPLGTLTGHTDAVRSAAFSPDGHTLATAGNDHTARLWDLTDPEHPHHLTTLIGHTDNVVLAAFGPQGRTLATVGDDNTARLWDIPGPILTGHTDGLYSAAFAPDGRALATAGIDHTVRLWNVADPGHPQQLATLTGHAGTVRSAVFSPDGHTLATTGDDRTARLWDVSDLRHPSAVATLHGHKDTVWKAAFSPDGRTLATTSEDATVRLWDVTEPRRPTLAAVLTGHHNNTEGAAFAPDGRVLATTSQDRTVRLWDISDRRHPHTLAVLTGHTQSIRCAAFSPDGHTLATASLDGTARLWDVGDPRQPHRLAVLTGHTNAVYGVAFNHDGHVLATASADTTARLWNVTDPGRPTALATLTGHTDRVYGLAFGPDGHTLATAGADATARLWETDPTRAAARICATAHPPLTRSDWDHFFAALPYRPPC</sequence>
<feature type="repeat" description="WD" evidence="3">
    <location>
        <begin position="823"/>
        <end position="864"/>
    </location>
</feature>
<dbReference type="SMART" id="SM00320">
    <property type="entry name" value="WD40"/>
    <property type="match status" value="14"/>
</dbReference>
<dbReference type="EMBL" id="CP095749">
    <property type="protein sequence ID" value="WEB38091.1"/>
    <property type="molecule type" value="Genomic_DNA"/>
</dbReference>
<gene>
    <name evidence="5" type="ORF">MOV08_01375</name>
</gene>
<dbReference type="RefSeq" id="WP_275305824.1">
    <property type="nucleotide sequence ID" value="NZ_CP095749.1"/>
</dbReference>
<proteinExistence type="predicted"/>
<dbReference type="CDD" id="cd00093">
    <property type="entry name" value="HTH_XRE"/>
    <property type="match status" value="1"/>
</dbReference>
<reference evidence="5 6" key="1">
    <citation type="submission" date="2022-03" db="EMBL/GenBank/DDBJ databases">
        <title>Streptomyces yunnanensis P86,complete genome.</title>
        <authorList>
            <person name="Chen S."/>
            <person name="Zhang Q."/>
        </authorList>
    </citation>
    <scope>NUCLEOTIDE SEQUENCE [LARGE SCALE GENOMIC DNA]</scope>
    <source>
        <strain evidence="5 6">P86</strain>
    </source>
</reference>
<dbReference type="PANTHER" id="PTHR19848:SF8">
    <property type="entry name" value="F-BOX AND WD REPEAT DOMAIN CONTAINING 7"/>
    <property type="match status" value="1"/>
</dbReference>
<feature type="repeat" description="WD" evidence="3">
    <location>
        <begin position="1041"/>
        <end position="1082"/>
    </location>
</feature>
<dbReference type="Pfam" id="PF20703">
    <property type="entry name" value="nSTAND1"/>
    <property type="match status" value="1"/>
</dbReference>
<feature type="repeat" description="WD" evidence="3">
    <location>
        <begin position="733"/>
        <end position="766"/>
    </location>
</feature>
<feature type="repeat" description="WD" evidence="3">
    <location>
        <begin position="996"/>
        <end position="1037"/>
    </location>
</feature>
<dbReference type="InterPro" id="IPR020472">
    <property type="entry name" value="WD40_PAC1"/>
</dbReference>
<dbReference type="SUPFAM" id="SSF52540">
    <property type="entry name" value="P-loop containing nucleoside triphosphate hydrolases"/>
    <property type="match status" value="1"/>
</dbReference>
<dbReference type="InterPro" id="IPR049052">
    <property type="entry name" value="nSTAND1"/>
</dbReference>
<feature type="repeat" description="WD" evidence="3">
    <location>
        <begin position="868"/>
        <end position="901"/>
    </location>
</feature>
<organism evidence="5 6">
    <name type="scientific">Streptomyces yunnanensis</name>
    <dbReference type="NCBI Taxonomy" id="156453"/>
    <lineage>
        <taxon>Bacteria</taxon>
        <taxon>Bacillati</taxon>
        <taxon>Actinomycetota</taxon>
        <taxon>Actinomycetes</taxon>
        <taxon>Kitasatosporales</taxon>
        <taxon>Streptomycetaceae</taxon>
        <taxon>Streptomyces</taxon>
    </lineage>
</organism>
<feature type="repeat" description="WD" evidence="3">
    <location>
        <begin position="608"/>
        <end position="630"/>
    </location>
</feature>
<dbReference type="Gene3D" id="2.130.10.10">
    <property type="entry name" value="YVTN repeat-like/Quinoprotein amine dehydrogenase"/>
    <property type="match status" value="5"/>
</dbReference>
<protein>
    <recommendedName>
        <fullName evidence="4">HTH cro/C1-type domain-containing protein</fullName>
    </recommendedName>
</protein>
<feature type="repeat" description="WD" evidence="3">
    <location>
        <begin position="1176"/>
        <end position="1217"/>
    </location>
</feature>
<dbReference type="InterPro" id="IPR036322">
    <property type="entry name" value="WD40_repeat_dom_sf"/>
</dbReference>
<feature type="domain" description="HTH cro/C1-type" evidence="4">
    <location>
        <begin position="21"/>
        <end position="77"/>
    </location>
</feature>
<dbReference type="CDD" id="cd00200">
    <property type="entry name" value="WD40"/>
    <property type="match status" value="2"/>
</dbReference>
<feature type="repeat" description="WD" evidence="3">
    <location>
        <begin position="778"/>
        <end position="819"/>
    </location>
</feature>
<feature type="repeat" description="WD" evidence="3">
    <location>
        <begin position="951"/>
        <end position="992"/>
    </location>
</feature>
<dbReference type="SUPFAM" id="SSF50978">
    <property type="entry name" value="WD40 repeat-like"/>
    <property type="match status" value="2"/>
</dbReference>
<dbReference type="InterPro" id="IPR019775">
    <property type="entry name" value="WD40_repeat_CS"/>
</dbReference>
<keyword evidence="1 3" id="KW-0853">WD repeat</keyword>
<feature type="repeat" description="WD" evidence="3">
    <location>
        <begin position="642"/>
        <end position="683"/>
    </location>
</feature>
<feature type="repeat" description="WD" evidence="3">
    <location>
        <begin position="687"/>
        <end position="721"/>
    </location>
</feature>
<dbReference type="PRINTS" id="PR00320">
    <property type="entry name" value="GPROTEINBRPT"/>
</dbReference>
<dbReference type="PROSITE" id="PS00678">
    <property type="entry name" value="WD_REPEATS_1"/>
    <property type="match status" value="11"/>
</dbReference>
<evidence type="ECO:0000259" key="4">
    <source>
        <dbReference type="SMART" id="SM00530"/>
    </source>
</evidence>
<dbReference type="PROSITE" id="PS50082">
    <property type="entry name" value="WD_REPEATS_2"/>
    <property type="match status" value="14"/>
</dbReference>
<evidence type="ECO:0000256" key="3">
    <source>
        <dbReference type="PROSITE-ProRule" id="PRU00221"/>
    </source>
</evidence>
<dbReference type="InterPro" id="IPR015943">
    <property type="entry name" value="WD40/YVTN_repeat-like_dom_sf"/>
</dbReference>
<accession>A0ABY8A1B5</accession>
<dbReference type="PROSITE" id="PS50294">
    <property type="entry name" value="WD_REPEATS_REGION"/>
    <property type="match status" value="13"/>
</dbReference>
<dbReference type="InterPro" id="IPR001680">
    <property type="entry name" value="WD40_rpt"/>
</dbReference>
<keyword evidence="2" id="KW-0677">Repeat</keyword>
<dbReference type="InterPro" id="IPR001387">
    <property type="entry name" value="Cro/C1-type_HTH"/>
</dbReference>
<evidence type="ECO:0000313" key="6">
    <source>
        <dbReference type="Proteomes" id="UP001218629"/>
    </source>
</evidence>
<evidence type="ECO:0000256" key="2">
    <source>
        <dbReference type="ARBA" id="ARBA00022737"/>
    </source>
</evidence>